<protein>
    <recommendedName>
        <fullName evidence="5">Transposase</fullName>
    </recommendedName>
</protein>
<sequence length="367" mass="42093">MIWQKAHPIKRLIRSSSIVTGVHTSTISKICSKIRFNLPKSKGGRPSKLSSTTINYVQHLICSGEADTAVDVHKQLKDVCTKPVSTQTVRRHLKKHGMKAVVKRKHPLLLKRHIRARLDFALAHQDWTLEDWKRVIWSDETKINRLGSDGRKWVWKKTGEGLGSRLVEGTMKYGGGSLMLWDCFGWEGPGYAMKIKGKMDASLYQDNDPKHTSKKAKTWFKDHGFEVMEWPAQFLDLNPIEHLWGILKCKLASHKEPLASIDELWKRVEAEWEKIPAKECRDLIESMPRRIAAVLKAKGGGGGVHQVLDCLNWMDLRHDLGQQQNYCHALAPKSGEFLRFQSSTSRDWHAVGKPRCTPFYWWLNHGH</sequence>
<dbReference type="PANTHER" id="PTHR23022:SF134">
    <property type="entry name" value="TRANSPOSABLE ELEMENT TC1 TRANSPOSASE"/>
    <property type="match status" value="1"/>
</dbReference>
<evidence type="ECO:0000313" key="4">
    <source>
        <dbReference type="Proteomes" id="UP001215151"/>
    </source>
</evidence>
<dbReference type="Proteomes" id="UP001215151">
    <property type="component" value="Unassembled WGS sequence"/>
</dbReference>
<dbReference type="InterPro" id="IPR036397">
    <property type="entry name" value="RNaseH_sf"/>
</dbReference>
<proteinExistence type="predicted"/>
<dbReference type="GO" id="GO:0015074">
    <property type="term" value="P:DNA integration"/>
    <property type="evidence" value="ECO:0007669"/>
    <property type="project" value="InterPro"/>
</dbReference>
<gene>
    <name evidence="3" type="ORF">ONZ51_g12021</name>
</gene>
<dbReference type="EMBL" id="JAPEVG010000656">
    <property type="protein sequence ID" value="KAJ8456605.1"/>
    <property type="molecule type" value="Genomic_DNA"/>
</dbReference>
<dbReference type="GO" id="GO:0006313">
    <property type="term" value="P:DNA transposition"/>
    <property type="evidence" value="ECO:0007669"/>
    <property type="project" value="InterPro"/>
</dbReference>
<dbReference type="AlphaFoldDB" id="A0AAD7TJB0"/>
<dbReference type="PANTHER" id="PTHR23022">
    <property type="entry name" value="TRANSPOSABLE ELEMENT-RELATED"/>
    <property type="match status" value="1"/>
</dbReference>
<evidence type="ECO:0000259" key="2">
    <source>
        <dbReference type="Pfam" id="PF13358"/>
    </source>
</evidence>
<organism evidence="3 4">
    <name type="scientific">Trametes cubensis</name>
    <dbReference type="NCBI Taxonomy" id="1111947"/>
    <lineage>
        <taxon>Eukaryota</taxon>
        <taxon>Fungi</taxon>
        <taxon>Dikarya</taxon>
        <taxon>Basidiomycota</taxon>
        <taxon>Agaricomycotina</taxon>
        <taxon>Agaricomycetes</taxon>
        <taxon>Polyporales</taxon>
        <taxon>Polyporaceae</taxon>
        <taxon>Trametes</taxon>
    </lineage>
</organism>
<feature type="domain" description="Transposase Tc1-like" evidence="1">
    <location>
        <begin position="68"/>
        <end position="126"/>
    </location>
</feature>
<evidence type="ECO:0000259" key="1">
    <source>
        <dbReference type="Pfam" id="PF01498"/>
    </source>
</evidence>
<feature type="domain" description="Tc1-like transposase DDE" evidence="2">
    <location>
        <begin position="201"/>
        <end position="263"/>
    </location>
</feature>
<dbReference type="Pfam" id="PF01498">
    <property type="entry name" value="HTH_Tnp_Tc3_2"/>
    <property type="match status" value="1"/>
</dbReference>
<dbReference type="SUPFAM" id="SSF46689">
    <property type="entry name" value="Homeodomain-like"/>
    <property type="match status" value="1"/>
</dbReference>
<evidence type="ECO:0008006" key="5">
    <source>
        <dbReference type="Google" id="ProtNLM"/>
    </source>
</evidence>
<dbReference type="GO" id="GO:0003677">
    <property type="term" value="F:DNA binding"/>
    <property type="evidence" value="ECO:0007669"/>
    <property type="project" value="InterPro"/>
</dbReference>
<dbReference type="InterPro" id="IPR009057">
    <property type="entry name" value="Homeodomain-like_sf"/>
</dbReference>
<evidence type="ECO:0000313" key="3">
    <source>
        <dbReference type="EMBL" id="KAJ8456605.1"/>
    </source>
</evidence>
<dbReference type="InterPro" id="IPR038717">
    <property type="entry name" value="Tc1-like_DDE_dom"/>
</dbReference>
<reference evidence="3" key="1">
    <citation type="submission" date="2022-11" db="EMBL/GenBank/DDBJ databases">
        <title>Genome Sequence of Cubamyces cubensis.</title>
        <authorList>
            <person name="Buettner E."/>
        </authorList>
    </citation>
    <scope>NUCLEOTIDE SEQUENCE</scope>
    <source>
        <strain evidence="3">MPL-01</strain>
    </source>
</reference>
<dbReference type="Gene3D" id="3.30.420.10">
    <property type="entry name" value="Ribonuclease H-like superfamily/Ribonuclease H"/>
    <property type="match status" value="2"/>
</dbReference>
<dbReference type="Pfam" id="PF13358">
    <property type="entry name" value="DDE_3"/>
    <property type="match status" value="1"/>
</dbReference>
<keyword evidence="4" id="KW-1185">Reference proteome</keyword>
<dbReference type="InterPro" id="IPR002492">
    <property type="entry name" value="Transposase_Tc1-like"/>
</dbReference>
<dbReference type="InterPro" id="IPR052338">
    <property type="entry name" value="Transposase_5"/>
</dbReference>
<name>A0AAD7TJB0_9APHY</name>
<accession>A0AAD7TJB0</accession>
<comment type="caution">
    <text evidence="3">The sequence shown here is derived from an EMBL/GenBank/DDBJ whole genome shotgun (WGS) entry which is preliminary data.</text>
</comment>